<gene>
    <name evidence="10 14" type="primary">miaA</name>
    <name evidence="14" type="ORF">CAXC1_120029</name>
</gene>
<feature type="region of interest" description="Interaction with substrate tRNA" evidence="10">
    <location>
        <begin position="36"/>
        <end position="39"/>
    </location>
</feature>
<dbReference type="InterPro" id="IPR018022">
    <property type="entry name" value="IPT"/>
</dbReference>
<evidence type="ECO:0000256" key="8">
    <source>
        <dbReference type="ARBA" id="ARBA00022842"/>
    </source>
</evidence>
<organism evidence="14 15">
    <name type="scientific">Candidatus Xenohaliotis californiensis</name>
    <dbReference type="NCBI Taxonomy" id="84677"/>
    <lineage>
        <taxon>Bacteria</taxon>
        <taxon>Pseudomonadati</taxon>
        <taxon>Pseudomonadota</taxon>
        <taxon>Alphaproteobacteria</taxon>
        <taxon>Rickettsiales</taxon>
        <taxon>Anaplasmataceae</taxon>
        <taxon>Candidatus Xenohaliotis</taxon>
    </lineage>
</organism>
<dbReference type="PANTHER" id="PTHR11088:SF60">
    <property type="entry name" value="TRNA DIMETHYLALLYLTRANSFERASE"/>
    <property type="match status" value="1"/>
</dbReference>
<dbReference type="SUPFAM" id="SSF52540">
    <property type="entry name" value="P-loop containing nucleoside triphosphate hydrolases"/>
    <property type="match status" value="1"/>
</dbReference>
<evidence type="ECO:0000256" key="12">
    <source>
        <dbReference type="RuleBase" id="RU003784"/>
    </source>
</evidence>
<keyword evidence="7 10" id="KW-0067">ATP-binding</keyword>
<comment type="function">
    <text evidence="2 10 12">Catalyzes the transfer of a dimethylallyl group onto the adenine at position 37 in tRNAs that read codons beginning with uridine, leading to the formation of N6-(dimethylallyl)adenosine (i(6)A).</text>
</comment>
<comment type="subunit">
    <text evidence="10">Monomer.</text>
</comment>
<evidence type="ECO:0000313" key="15">
    <source>
        <dbReference type="Proteomes" id="UP001314181"/>
    </source>
</evidence>
<dbReference type="Gene3D" id="1.10.20.140">
    <property type="match status" value="1"/>
</dbReference>
<keyword evidence="8 10" id="KW-0460">Magnesium</keyword>
<keyword evidence="15" id="KW-1185">Reference proteome</keyword>
<name>A0ABP0ERS6_9RICK</name>
<evidence type="ECO:0000256" key="5">
    <source>
        <dbReference type="ARBA" id="ARBA00022694"/>
    </source>
</evidence>
<comment type="caution">
    <text evidence="14">The sequence shown here is derived from an EMBL/GenBank/DDBJ whole genome shotgun (WGS) entry which is preliminary data.</text>
</comment>
<protein>
    <recommendedName>
        <fullName evidence="10">tRNA dimethylallyltransferase</fullName>
        <ecNumber evidence="10">2.5.1.75</ecNumber>
    </recommendedName>
    <alternativeName>
        <fullName evidence="10">Dimethylallyl diphosphate:tRNA dimethylallyltransferase</fullName>
        <shortName evidence="10">DMAPP:tRNA dimethylallyltransferase</shortName>
        <shortName evidence="10">DMATase</shortName>
    </alternativeName>
    <alternativeName>
        <fullName evidence="10">Isopentenyl-diphosphate:tRNA isopentenyltransferase</fullName>
        <shortName evidence="10">IPP transferase</shortName>
        <shortName evidence="10">IPPT</shortName>
        <shortName evidence="10">IPTase</shortName>
    </alternativeName>
</protein>
<dbReference type="Pfam" id="PF01715">
    <property type="entry name" value="IPPT"/>
    <property type="match status" value="1"/>
</dbReference>
<evidence type="ECO:0000256" key="9">
    <source>
        <dbReference type="ARBA" id="ARBA00049563"/>
    </source>
</evidence>
<feature type="site" description="Interaction with substrate tRNA" evidence="10">
    <location>
        <position position="98"/>
    </location>
</feature>
<sequence length="292" mass="33177">MKKIIILTGPTASGKSKIAENLHNLHSKGISIINADSKQVYKQIPILTSQPLTTKNYKLYGYIDVNQCYSVAIWLQDIEKTIEQAIVAEKIPLVVGGSGMYISTLINGLSYSDGISKFNKKTFIDKHCNKSTEILYKKLSTIDPAAAAKIHPNDTYRIQHALFVKTTIGQSITSINQHRKQPNSSWMFKIYSTMPSREKLYHNIDQRVLKFFDIGVIKEVHNLLSTNISNEAKQSIGFQEIKKYLEKKISIDNAIALMQQKTRNYAKRQITWIKNQLTNAEIVENANMIDIK</sequence>
<dbReference type="Proteomes" id="UP001314181">
    <property type="component" value="Unassembled WGS sequence"/>
</dbReference>
<evidence type="ECO:0000256" key="11">
    <source>
        <dbReference type="RuleBase" id="RU003783"/>
    </source>
</evidence>
<dbReference type="GO" id="GO:0052381">
    <property type="term" value="F:tRNA dimethylallyltransferase activity"/>
    <property type="evidence" value="ECO:0007669"/>
    <property type="project" value="UniProtKB-EC"/>
</dbReference>
<dbReference type="EC" id="2.5.1.75" evidence="10"/>
<evidence type="ECO:0000256" key="3">
    <source>
        <dbReference type="ARBA" id="ARBA00005842"/>
    </source>
</evidence>
<dbReference type="InterPro" id="IPR039657">
    <property type="entry name" value="Dimethylallyltransferase"/>
</dbReference>
<reference evidence="14 15" key="1">
    <citation type="submission" date="2024-01" db="EMBL/GenBank/DDBJ databases">
        <authorList>
            <person name="Kunselman E."/>
        </authorList>
    </citation>
    <scope>NUCLEOTIDE SEQUENCE [LARGE SCALE GENOMIC DNA]</scope>
    <source>
        <strain evidence="14">2 abalone samples</strain>
    </source>
</reference>
<feature type="binding site" evidence="10">
    <location>
        <begin position="9"/>
        <end position="16"/>
    </location>
    <ligand>
        <name>ATP</name>
        <dbReference type="ChEBI" id="CHEBI:30616"/>
    </ligand>
</feature>
<accession>A0ABP0ERS6</accession>
<dbReference type="InterPro" id="IPR027417">
    <property type="entry name" value="P-loop_NTPase"/>
</dbReference>
<comment type="cofactor">
    <cofactor evidence="1 10">
        <name>Mg(2+)</name>
        <dbReference type="ChEBI" id="CHEBI:18420"/>
    </cofactor>
</comment>
<evidence type="ECO:0000256" key="1">
    <source>
        <dbReference type="ARBA" id="ARBA00001946"/>
    </source>
</evidence>
<dbReference type="PANTHER" id="PTHR11088">
    <property type="entry name" value="TRNA DIMETHYLALLYLTRANSFERASE"/>
    <property type="match status" value="1"/>
</dbReference>
<dbReference type="HAMAP" id="MF_00185">
    <property type="entry name" value="IPP_trans"/>
    <property type="match status" value="1"/>
</dbReference>
<proteinExistence type="inferred from homology"/>
<dbReference type="Gene3D" id="3.40.50.300">
    <property type="entry name" value="P-loop containing nucleotide triphosphate hydrolases"/>
    <property type="match status" value="1"/>
</dbReference>
<comment type="catalytic activity">
    <reaction evidence="9 10 11">
        <text>adenosine(37) in tRNA + dimethylallyl diphosphate = N(6)-dimethylallyladenosine(37) in tRNA + diphosphate</text>
        <dbReference type="Rhea" id="RHEA:26482"/>
        <dbReference type="Rhea" id="RHEA-COMP:10162"/>
        <dbReference type="Rhea" id="RHEA-COMP:10375"/>
        <dbReference type="ChEBI" id="CHEBI:33019"/>
        <dbReference type="ChEBI" id="CHEBI:57623"/>
        <dbReference type="ChEBI" id="CHEBI:74411"/>
        <dbReference type="ChEBI" id="CHEBI:74415"/>
        <dbReference type="EC" id="2.5.1.75"/>
    </reaction>
</comment>
<evidence type="ECO:0000256" key="4">
    <source>
        <dbReference type="ARBA" id="ARBA00022679"/>
    </source>
</evidence>
<feature type="binding site" evidence="10">
    <location>
        <begin position="11"/>
        <end position="16"/>
    </location>
    <ligand>
        <name>substrate</name>
    </ligand>
</feature>
<dbReference type="NCBIfam" id="TIGR00174">
    <property type="entry name" value="miaA"/>
    <property type="match status" value="1"/>
</dbReference>
<evidence type="ECO:0000256" key="10">
    <source>
        <dbReference type="HAMAP-Rule" id="MF_00185"/>
    </source>
</evidence>
<evidence type="ECO:0000256" key="2">
    <source>
        <dbReference type="ARBA" id="ARBA00003213"/>
    </source>
</evidence>
<dbReference type="EMBL" id="CAWVOK010000003">
    <property type="protein sequence ID" value="CAK8162347.1"/>
    <property type="molecule type" value="Genomic_DNA"/>
</dbReference>
<keyword evidence="4 10" id="KW-0808">Transferase</keyword>
<evidence type="ECO:0000313" key="14">
    <source>
        <dbReference type="EMBL" id="CAK8162347.1"/>
    </source>
</evidence>
<comment type="caution">
    <text evidence="10">Lacks conserved residue(s) required for the propagation of feature annotation.</text>
</comment>
<evidence type="ECO:0000256" key="6">
    <source>
        <dbReference type="ARBA" id="ARBA00022741"/>
    </source>
</evidence>
<evidence type="ECO:0000256" key="13">
    <source>
        <dbReference type="RuleBase" id="RU003785"/>
    </source>
</evidence>
<comment type="similarity">
    <text evidence="3 10 13">Belongs to the IPP transferase family.</text>
</comment>
<evidence type="ECO:0000256" key="7">
    <source>
        <dbReference type="ARBA" id="ARBA00022840"/>
    </source>
</evidence>
<dbReference type="RefSeq" id="WP_338363318.1">
    <property type="nucleotide sequence ID" value="NZ_CAWVOK010000003.1"/>
</dbReference>
<keyword evidence="6 10" id="KW-0547">Nucleotide-binding</keyword>
<keyword evidence="5 10" id="KW-0819">tRNA processing</keyword>